<keyword evidence="5" id="KW-1185">Reference proteome</keyword>
<dbReference type="InterPro" id="IPR051398">
    <property type="entry name" value="Polysacch_Deacetylase"/>
</dbReference>
<dbReference type="InterPro" id="IPR011330">
    <property type="entry name" value="Glyco_hydro/deAcase_b/a-brl"/>
</dbReference>
<dbReference type="STRING" id="2518989.IMCC3088_1252"/>
<accession>F3KY84</accession>
<dbReference type="CDD" id="cd10918">
    <property type="entry name" value="CE4_NodB_like_5s_6s"/>
    <property type="match status" value="1"/>
</dbReference>
<evidence type="ECO:0000259" key="3">
    <source>
        <dbReference type="PROSITE" id="PS51677"/>
    </source>
</evidence>
<evidence type="ECO:0000313" key="5">
    <source>
        <dbReference type="Proteomes" id="UP000005615"/>
    </source>
</evidence>
<dbReference type="EMBL" id="AEIG01000002">
    <property type="protein sequence ID" value="EGG30940.1"/>
    <property type="molecule type" value="Genomic_DNA"/>
</dbReference>
<evidence type="ECO:0000256" key="1">
    <source>
        <dbReference type="ARBA" id="ARBA00004613"/>
    </source>
</evidence>
<dbReference type="eggNOG" id="COG0726">
    <property type="taxonomic scope" value="Bacteria"/>
</dbReference>
<gene>
    <name evidence="4" type="ORF">IMCC3088_1252</name>
</gene>
<dbReference type="Gene3D" id="3.20.20.370">
    <property type="entry name" value="Glycoside hydrolase/deacetylase"/>
    <property type="match status" value="1"/>
</dbReference>
<protein>
    <submittedName>
        <fullName evidence="4">Polysaccharide deacetylase</fullName>
    </submittedName>
</protein>
<evidence type="ECO:0000313" key="4">
    <source>
        <dbReference type="EMBL" id="EGG30940.1"/>
    </source>
</evidence>
<comment type="caution">
    <text evidence="4">The sequence shown here is derived from an EMBL/GenBank/DDBJ whole genome shotgun (WGS) entry which is preliminary data.</text>
</comment>
<dbReference type="Pfam" id="PF01522">
    <property type="entry name" value="Polysacc_deac_1"/>
    <property type="match status" value="1"/>
</dbReference>
<name>F3KY84_9GAMM</name>
<sequence length="232" mass="26515">MYHMVSGHRRGAKFNKLRVPPAQFERHVAYLAENGWTFAHVSELKNALPDKTVVLTFDDGYRDNLEYAHPILARYNAKATLYLVEDRFDRDWSTAKKAHHDSGELMQEPKLTDTEVETMLASGVWELGAHTLTHANLPAAEPQLRADEVIQGRTVLQQKFNQSIPSFAYPFGIYDTEDVRLAEQAGYDFAVTTKEGIDPLPYARPLELKRIKVSGKEGLWSFKLRLRTGRRK</sequence>
<dbReference type="GO" id="GO:0005576">
    <property type="term" value="C:extracellular region"/>
    <property type="evidence" value="ECO:0007669"/>
    <property type="project" value="UniProtKB-SubCell"/>
</dbReference>
<dbReference type="InterPro" id="IPR002509">
    <property type="entry name" value="NODB_dom"/>
</dbReference>
<dbReference type="GO" id="GO:0016810">
    <property type="term" value="F:hydrolase activity, acting on carbon-nitrogen (but not peptide) bonds"/>
    <property type="evidence" value="ECO:0007669"/>
    <property type="project" value="InterPro"/>
</dbReference>
<dbReference type="SUPFAM" id="SSF88713">
    <property type="entry name" value="Glycoside hydrolase/deacetylase"/>
    <property type="match status" value="1"/>
</dbReference>
<dbReference type="Proteomes" id="UP000005615">
    <property type="component" value="Unassembled WGS sequence"/>
</dbReference>
<dbReference type="PANTHER" id="PTHR34216:SF3">
    <property type="entry name" value="POLY-BETA-1,6-N-ACETYL-D-GLUCOSAMINE N-DEACETYLASE"/>
    <property type="match status" value="1"/>
</dbReference>
<evidence type="ECO:0000256" key="2">
    <source>
        <dbReference type="ARBA" id="ARBA00022729"/>
    </source>
</evidence>
<comment type="subcellular location">
    <subcellularLocation>
        <location evidence="1">Secreted</location>
    </subcellularLocation>
</comment>
<dbReference type="PROSITE" id="PS51677">
    <property type="entry name" value="NODB"/>
    <property type="match status" value="1"/>
</dbReference>
<dbReference type="PANTHER" id="PTHR34216">
    <property type="match status" value="1"/>
</dbReference>
<reference evidence="4 5" key="1">
    <citation type="journal article" date="2011" name="J. Bacteriol.">
        <title>Genome sequence of strain IMCC3088, a proteorhodopsin-containing marine bacterium belonging to the OM60/NOR5 clade.</title>
        <authorList>
            <person name="Jang Y."/>
            <person name="Oh H.M."/>
            <person name="Kang I."/>
            <person name="Lee K."/>
            <person name="Yang S.J."/>
            <person name="Cho J.C."/>
        </authorList>
    </citation>
    <scope>NUCLEOTIDE SEQUENCE [LARGE SCALE GENOMIC DNA]</scope>
    <source>
        <strain evidence="4 5">IMCC3088</strain>
    </source>
</reference>
<proteinExistence type="predicted"/>
<feature type="domain" description="NodB homology" evidence="3">
    <location>
        <begin position="51"/>
        <end position="232"/>
    </location>
</feature>
<keyword evidence="2" id="KW-0732">Signal</keyword>
<dbReference type="GO" id="GO:0005975">
    <property type="term" value="P:carbohydrate metabolic process"/>
    <property type="evidence" value="ECO:0007669"/>
    <property type="project" value="InterPro"/>
</dbReference>
<dbReference type="AlphaFoldDB" id="F3KY84"/>
<organism evidence="4 5">
    <name type="scientific">Aequoribacter fuscus</name>
    <dbReference type="NCBI Taxonomy" id="2518989"/>
    <lineage>
        <taxon>Bacteria</taxon>
        <taxon>Pseudomonadati</taxon>
        <taxon>Pseudomonadota</taxon>
        <taxon>Gammaproteobacteria</taxon>
        <taxon>Cellvibrionales</taxon>
        <taxon>Halieaceae</taxon>
        <taxon>Aequoribacter</taxon>
    </lineage>
</organism>